<dbReference type="KEGG" id="tva:4772952"/>
<dbReference type="VEuPathDB" id="TrichDB:TVAG_396790"/>
<name>A2DX67_TRIV3</name>
<reference evidence="2" key="1">
    <citation type="submission" date="2006-10" db="EMBL/GenBank/DDBJ databases">
        <authorList>
            <person name="Amadeo P."/>
            <person name="Zhao Q."/>
            <person name="Wortman J."/>
            <person name="Fraser-Liggett C."/>
            <person name="Carlton J."/>
        </authorList>
    </citation>
    <scope>NUCLEOTIDE SEQUENCE</scope>
    <source>
        <strain evidence="2">G3</strain>
    </source>
</reference>
<evidence type="ECO:0000313" key="3">
    <source>
        <dbReference type="Proteomes" id="UP000001542"/>
    </source>
</evidence>
<protein>
    <recommendedName>
        <fullName evidence="4">Right handed beta helix domain-containing protein</fullName>
    </recommendedName>
</protein>
<gene>
    <name evidence="2" type="ORF">TVAG_396790</name>
</gene>
<keyword evidence="1" id="KW-1133">Transmembrane helix</keyword>
<dbReference type="AlphaFoldDB" id="A2DX67"/>
<keyword evidence="1" id="KW-0812">Transmembrane</keyword>
<sequence>MNSTIVSLSISSISQSPLILHGIGSLKRCDKFSSIKAIKFANSFFRSSNTNAEFINSAFTRFLNTPVKIATLKYSNDFFHTPEKIKDETTAIFRNCIFRKCSKKKGLGGGISYQNDDGQILISDCCFFKCSSGSCGAFFIRSKIHDIKSTCIKKCHALLSDIMFRITGPKYPSINDIVIEPSKIEQISCSLNGPLNISDVTGLMLFYHIIVDISNSNVSKSYPVKERGAIESQYAEFFRFSFIHFENNQGPGLIFLDSNKGDSEIAYCNFIDNNPGTSLKLFEIHTKKTHISNCVIQNIVNINELVEMITPKAAVFVNCVFDLSESKIGSLNLTNAFKNCTYKEKSPVLNKIISLNEKFCFRTQFSETFSPTVQYTANSDENFVAGQQELSSETATKALYPKTLRIRQYSLFIACAIGIPLFYLMKTLRQNQLSRSNLRRKN</sequence>
<feature type="transmembrane region" description="Helical" evidence="1">
    <location>
        <begin position="406"/>
        <end position="425"/>
    </location>
</feature>
<accession>A2DX67</accession>
<dbReference type="EMBL" id="DS113262">
    <property type="protein sequence ID" value="EAY14949.1"/>
    <property type="molecule type" value="Genomic_DNA"/>
</dbReference>
<evidence type="ECO:0000313" key="2">
    <source>
        <dbReference type="EMBL" id="EAY14949.1"/>
    </source>
</evidence>
<evidence type="ECO:0008006" key="4">
    <source>
        <dbReference type="Google" id="ProtNLM"/>
    </source>
</evidence>
<keyword evidence="1" id="KW-0472">Membrane</keyword>
<organism evidence="2 3">
    <name type="scientific">Trichomonas vaginalis (strain ATCC PRA-98 / G3)</name>
    <dbReference type="NCBI Taxonomy" id="412133"/>
    <lineage>
        <taxon>Eukaryota</taxon>
        <taxon>Metamonada</taxon>
        <taxon>Parabasalia</taxon>
        <taxon>Trichomonadida</taxon>
        <taxon>Trichomonadidae</taxon>
        <taxon>Trichomonas</taxon>
    </lineage>
</organism>
<keyword evidence="3" id="KW-1185">Reference proteome</keyword>
<dbReference type="VEuPathDB" id="TrichDB:TVAGG3_0673670"/>
<dbReference type="Proteomes" id="UP000001542">
    <property type="component" value="Unassembled WGS sequence"/>
</dbReference>
<dbReference type="RefSeq" id="XP_001327172.1">
    <property type="nucleotide sequence ID" value="XM_001327137.1"/>
</dbReference>
<evidence type="ECO:0000256" key="1">
    <source>
        <dbReference type="SAM" id="Phobius"/>
    </source>
</evidence>
<reference evidence="2" key="2">
    <citation type="journal article" date="2007" name="Science">
        <title>Draft genome sequence of the sexually transmitted pathogen Trichomonas vaginalis.</title>
        <authorList>
            <person name="Carlton J.M."/>
            <person name="Hirt R.P."/>
            <person name="Silva J.C."/>
            <person name="Delcher A.L."/>
            <person name="Schatz M."/>
            <person name="Zhao Q."/>
            <person name="Wortman J.R."/>
            <person name="Bidwell S.L."/>
            <person name="Alsmark U.C.M."/>
            <person name="Besteiro S."/>
            <person name="Sicheritz-Ponten T."/>
            <person name="Noel C.J."/>
            <person name="Dacks J.B."/>
            <person name="Foster P.G."/>
            <person name="Simillion C."/>
            <person name="Van de Peer Y."/>
            <person name="Miranda-Saavedra D."/>
            <person name="Barton G.J."/>
            <person name="Westrop G.D."/>
            <person name="Mueller S."/>
            <person name="Dessi D."/>
            <person name="Fiori P.L."/>
            <person name="Ren Q."/>
            <person name="Paulsen I."/>
            <person name="Zhang H."/>
            <person name="Bastida-Corcuera F.D."/>
            <person name="Simoes-Barbosa A."/>
            <person name="Brown M.T."/>
            <person name="Hayes R.D."/>
            <person name="Mukherjee M."/>
            <person name="Okumura C.Y."/>
            <person name="Schneider R."/>
            <person name="Smith A.J."/>
            <person name="Vanacova S."/>
            <person name="Villalvazo M."/>
            <person name="Haas B.J."/>
            <person name="Pertea M."/>
            <person name="Feldblyum T.V."/>
            <person name="Utterback T.R."/>
            <person name="Shu C.L."/>
            <person name="Osoegawa K."/>
            <person name="de Jong P.J."/>
            <person name="Hrdy I."/>
            <person name="Horvathova L."/>
            <person name="Zubacova Z."/>
            <person name="Dolezal P."/>
            <person name="Malik S.B."/>
            <person name="Logsdon J.M. Jr."/>
            <person name="Henze K."/>
            <person name="Gupta A."/>
            <person name="Wang C.C."/>
            <person name="Dunne R.L."/>
            <person name="Upcroft J.A."/>
            <person name="Upcroft P."/>
            <person name="White O."/>
            <person name="Salzberg S.L."/>
            <person name="Tang P."/>
            <person name="Chiu C.-H."/>
            <person name="Lee Y.-S."/>
            <person name="Embley T.M."/>
            <person name="Coombs G.H."/>
            <person name="Mottram J.C."/>
            <person name="Tachezy J."/>
            <person name="Fraser-Liggett C.M."/>
            <person name="Johnson P.J."/>
        </authorList>
    </citation>
    <scope>NUCLEOTIDE SEQUENCE [LARGE SCALE GENOMIC DNA]</scope>
    <source>
        <strain evidence="2">G3</strain>
    </source>
</reference>
<dbReference type="InParanoid" id="A2DX67"/>
<proteinExistence type="predicted"/>